<protein>
    <submittedName>
        <fullName evidence="1">Uncharacterized protein</fullName>
    </submittedName>
</protein>
<evidence type="ECO:0000313" key="2">
    <source>
        <dbReference type="Proteomes" id="UP000279275"/>
    </source>
</evidence>
<comment type="caution">
    <text evidence="1">The sequence shown here is derived from an EMBL/GenBank/DDBJ whole genome shotgun (WGS) entry which is preliminary data.</text>
</comment>
<dbReference type="EMBL" id="RFFH01000013">
    <property type="protein sequence ID" value="RMI29635.1"/>
    <property type="molecule type" value="Genomic_DNA"/>
</dbReference>
<dbReference type="Proteomes" id="UP000279275">
    <property type="component" value="Unassembled WGS sequence"/>
</dbReference>
<gene>
    <name evidence="1" type="ORF">EBN03_24810</name>
</gene>
<organism evidence="1 2">
    <name type="scientific">Nocardia stercoris</name>
    <dbReference type="NCBI Taxonomy" id="2483361"/>
    <lineage>
        <taxon>Bacteria</taxon>
        <taxon>Bacillati</taxon>
        <taxon>Actinomycetota</taxon>
        <taxon>Actinomycetes</taxon>
        <taxon>Mycobacteriales</taxon>
        <taxon>Nocardiaceae</taxon>
        <taxon>Nocardia</taxon>
    </lineage>
</organism>
<dbReference type="AlphaFoldDB" id="A0A3M2L1G1"/>
<accession>A0A3M2L1G1</accession>
<name>A0A3M2L1G1_9NOCA</name>
<reference evidence="1 2" key="1">
    <citation type="submission" date="2018-10" db="EMBL/GenBank/DDBJ databases">
        <title>Isolation from cow dung.</title>
        <authorList>
            <person name="Ling L."/>
        </authorList>
    </citation>
    <scope>NUCLEOTIDE SEQUENCE [LARGE SCALE GENOMIC DNA]</scope>
    <source>
        <strain evidence="1 2">NEAU-LL90</strain>
    </source>
</reference>
<evidence type="ECO:0000313" key="1">
    <source>
        <dbReference type="EMBL" id="RMI29635.1"/>
    </source>
</evidence>
<proteinExistence type="predicted"/>
<keyword evidence="2" id="KW-1185">Reference proteome</keyword>
<sequence length="108" mass="11946">MAQMLHTFVSEIGRNPAVHPLWTTAPDRAALGSTRHVHSSRPLRRQHRPARVAYGRTGRDTVGYVGRQLIPVPPGTPGPTGIHRAVTVPRFDTRRDAYRKVSSFDGVS</sequence>